<keyword evidence="2" id="KW-1185">Reference proteome</keyword>
<evidence type="ECO:0000313" key="1">
    <source>
        <dbReference type="EMBL" id="TFK64161.1"/>
    </source>
</evidence>
<gene>
    <name evidence="1" type="ORF">BDN72DRAFT_846869</name>
</gene>
<protein>
    <submittedName>
        <fullName evidence="1">Uncharacterized protein</fullName>
    </submittedName>
</protein>
<sequence length="515" mass="57678">MPSADPIDVASALIPKEMVNAGSPEASYISCISPEVLVEIFLARLMASPSEWMKQTLTLMLVSKYWEQVVLDTPEIWATIHSCDPIFIQRSIARARSIPLTIRAEHLLPNQDEPLATILASLSQMRSLTLYPIRRREVVQGFDKEWTSPAQDLEELVTTRIVLPRGLLGGFAPSLRKFSVNHGSSDWTTFPDCPQLEELEILAPFAEISVTTLVQILQRSPHLKKLAIKRALEDSNPLTERVELCKLKEISLAVDRANRTDRIVKLLNHISIPADAGIQIMVDIYEEQDVYIDVVEAVQRCRSGRPLSPKSLSVLCKVDDHWVSDFALKIPREGGSNGEPYEIFFSSIEEPSPRTIGVLERLSLGRLESLDLNATDAGYESYAELPLSLWAMVAALPCLQSLSVRNLYALSFLIDGTEDVFCRESAGETNKPFRSLLRLEYEESNKDAAHQAGDLADRLKTMTSLTQLTFISASSEGEWSDILRSVVRTVEVRTQMVELRTDSESENSQESDEYL</sequence>
<name>A0ACD3AEQ6_9AGAR</name>
<accession>A0ACD3AEQ6</accession>
<dbReference type="Proteomes" id="UP000308600">
    <property type="component" value="Unassembled WGS sequence"/>
</dbReference>
<dbReference type="EMBL" id="ML208487">
    <property type="protein sequence ID" value="TFK64161.1"/>
    <property type="molecule type" value="Genomic_DNA"/>
</dbReference>
<organism evidence="1 2">
    <name type="scientific">Pluteus cervinus</name>
    <dbReference type="NCBI Taxonomy" id="181527"/>
    <lineage>
        <taxon>Eukaryota</taxon>
        <taxon>Fungi</taxon>
        <taxon>Dikarya</taxon>
        <taxon>Basidiomycota</taxon>
        <taxon>Agaricomycotina</taxon>
        <taxon>Agaricomycetes</taxon>
        <taxon>Agaricomycetidae</taxon>
        <taxon>Agaricales</taxon>
        <taxon>Pluteineae</taxon>
        <taxon>Pluteaceae</taxon>
        <taxon>Pluteus</taxon>
    </lineage>
</organism>
<proteinExistence type="predicted"/>
<evidence type="ECO:0000313" key="2">
    <source>
        <dbReference type="Proteomes" id="UP000308600"/>
    </source>
</evidence>
<reference evidence="1 2" key="1">
    <citation type="journal article" date="2019" name="Nat. Ecol. Evol.">
        <title>Megaphylogeny resolves global patterns of mushroom evolution.</title>
        <authorList>
            <person name="Varga T."/>
            <person name="Krizsan K."/>
            <person name="Foldi C."/>
            <person name="Dima B."/>
            <person name="Sanchez-Garcia M."/>
            <person name="Sanchez-Ramirez S."/>
            <person name="Szollosi G.J."/>
            <person name="Szarkandi J.G."/>
            <person name="Papp V."/>
            <person name="Albert L."/>
            <person name="Andreopoulos W."/>
            <person name="Angelini C."/>
            <person name="Antonin V."/>
            <person name="Barry K.W."/>
            <person name="Bougher N.L."/>
            <person name="Buchanan P."/>
            <person name="Buyck B."/>
            <person name="Bense V."/>
            <person name="Catcheside P."/>
            <person name="Chovatia M."/>
            <person name="Cooper J."/>
            <person name="Damon W."/>
            <person name="Desjardin D."/>
            <person name="Finy P."/>
            <person name="Geml J."/>
            <person name="Haridas S."/>
            <person name="Hughes K."/>
            <person name="Justo A."/>
            <person name="Karasinski D."/>
            <person name="Kautmanova I."/>
            <person name="Kiss B."/>
            <person name="Kocsube S."/>
            <person name="Kotiranta H."/>
            <person name="LaButti K.M."/>
            <person name="Lechner B.E."/>
            <person name="Liimatainen K."/>
            <person name="Lipzen A."/>
            <person name="Lukacs Z."/>
            <person name="Mihaltcheva S."/>
            <person name="Morgado L.N."/>
            <person name="Niskanen T."/>
            <person name="Noordeloos M.E."/>
            <person name="Ohm R.A."/>
            <person name="Ortiz-Santana B."/>
            <person name="Ovrebo C."/>
            <person name="Racz N."/>
            <person name="Riley R."/>
            <person name="Savchenko A."/>
            <person name="Shiryaev A."/>
            <person name="Soop K."/>
            <person name="Spirin V."/>
            <person name="Szebenyi C."/>
            <person name="Tomsovsky M."/>
            <person name="Tulloss R.E."/>
            <person name="Uehling J."/>
            <person name="Grigoriev I.V."/>
            <person name="Vagvolgyi C."/>
            <person name="Papp T."/>
            <person name="Martin F.M."/>
            <person name="Miettinen O."/>
            <person name="Hibbett D.S."/>
            <person name="Nagy L.G."/>
        </authorList>
    </citation>
    <scope>NUCLEOTIDE SEQUENCE [LARGE SCALE GENOMIC DNA]</scope>
    <source>
        <strain evidence="1 2">NL-1719</strain>
    </source>
</reference>